<dbReference type="STRING" id="1121338.CLTEP_02170"/>
<reference evidence="1 2" key="1">
    <citation type="submission" date="2016-02" db="EMBL/GenBank/DDBJ databases">
        <title>Genome sequence of Clostridium tepidiprofundi DSM 19306.</title>
        <authorList>
            <person name="Poehlein A."/>
            <person name="Daniel R."/>
        </authorList>
    </citation>
    <scope>NUCLEOTIDE SEQUENCE [LARGE SCALE GENOMIC DNA]</scope>
    <source>
        <strain evidence="1 2">DSM 19306</strain>
    </source>
</reference>
<dbReference type="Proteomes" id="UP000075531">
    <property type="component" value="Unassembled WGS sequence"/>
</dbReference>
<dbReference type="EMBL" id="LTBA01000001">
    <property type="protein sequence ID" value="KYH35824.1"/>
    <property type="molecule type" value="Genomic_DNA"/>
</dbReference>
<name>A0A151B7G1_9CLOT</name>
<proteinExistence type="predicted"/>
<organism evidence="1 2">
    <name type="scientific">Clostridium tepidiprofundi DSM 19306</name>
    <dbReference type="NCBI Taxonomy" id="1121338"/>
    <lineage>
        <taxon>Bacteria</taxon>
        <taxon>Bacillati</taxon>
        <taxon>Bacillota</taxon>
        <taxon>Clostridia</taxon>
        <taxon>Eubacteriales</taxon>
        <taxon>Clostridiaceae</taxon>
        <taxon>Clostridium</taxon>
    </lineage>
</organism>
<evidence type="ECO:0000313" key="2">
    <source>
        <dbReference type="Proteomes" id="UP000075531"/>
    </source>
</evidence>
<dbReference type="RefSeq" id="WP_084364502.1">
    <property type="nucleotide sequence ID" value="NZ_LTBA01000001.1"/>
</dbReference>
<evidence type="ECO:0000313" key="1">
    <source>
        <dbReference type="EMBL" id="KYH35824.1"/>
    </source>
</evidence>
<comment type="caution">
    <text evidence="1">The sequence shown here is derived from an EMBL/GenBank/DDBJ whole genome shotgun (WGS) entry which is preliminary data.</text>
</comment>
<sequence>MNNISNYLKNKLVEATLRGQQLQINNVYLALFKSNPETNSGEVTGRGYERKLVTFNSPINGETTNSISVEFDIAQNAWGTITYAALYDAKVGGNLLFYGPLEVKKTIDKYSQFKFPRNYITCKIK</sequence>
<accession>A0A151B7G1</accession>
<dbReference type="PATRIC" id="fig|1121338.3.peg.219"/>
<dbReference type="OrthoDB" id="6171543at2"/>
<dbReference type="Pfam" id="PF23140">
    <property type="entry name" value="Gp80"/>
    <property type="match status" value="1"/>
</dbReference>
<gene>
    <name evidence="1" type="ORF">CLTEP_02170</name>
</gene>
<protein>
    <submittedName>
        <fullName evidence="1">Uncharacterized protein</fullName>
    </submittedName>
</protein>
<dbReference type="InterPro" id="IPR056908">
    <property type="entry name" value="Gp80-like"/>
</dbReference>
<dbReference type="AlphaFoldDB" id="A0A151B7G1"/>
<keyword evidence="2" id="KW-1185">Reference proteome</keyword>